<feature type="transmembrane region" description="Helical" evidence="2">
    <location>
        <begin position="198"/>
        <end position="219"/>
    </location>
</feature>
<keyword evidence="2" id="KW-0812">Transmembrane</keyword>
<gene>
    <name evidence="3" type="ORF">KV203_14850</name>
</gene>
<evidence type="ECO:0000313" key="4">
    <source>
        <dbReference type="Proteomes" id="UP000887023"/>
    </source>
</evidence>
<dbReference type="InterPro" id="IPR005625">
    <property type="entry name" value="PepSY-ass_TM"/>
</dbReference>
<keyword evidence="2" id="KW-0472">Membrane</keyword>
<feature type="transmembrane region" description="Helical" evidence="2">
    <location>
        <begin position="245"/>
        <end position="267"/>
    </location>
</feature>
<feature type="transmembrane region" description="Helical" evidence="2">
    <location>
        <begin position="476"/>
        <end position="506"/>
    </location>
</feature>
<dbReference type="PANTHER" id="PTHR34219:SF1">
    <property type="entry name" value="PEPSY DOMAIN-CONTAINING PROTEIN"/>
    <property type="match status" value="1"/>
</dbReference>
<evidence type="ECO:0000313" key="3">
    <source>
        <dbReference type="EMBL" id="QXQ13152.1"/>
    </source>
</evidence>
<keyword evidence="4" id="KW-1185">Reference proteome</keyword>
<accession>A0ABX8S7I9</accession>
<feature type="transmembrane region" description="Helical" evidence="2">
    <location>
        <begin position="37"/>
        <end position="59"/>
    </location>
</feature>
<evidence type="ECO:0000256" key="1">
    <source>
        <dbReference type="SAM" id="MobiDB-lite"/>
    </source>
</evidence>
<reference evidence="3" key="1">
    <citation type="submission" date="2021-07" db="EMBL/GenBank/DDBJ databases">
        <title>Candidatus Kaistella beijingensis sp. nov. isolated from a municipal wastewater treatment plant is involved in sludge foaming.</title>
        <authorList>
            <person name="Song Y."/>
            <person name="Liu S.-J."/>
        </authorList>
    </citation>
    <scope>NUCLEOTIDE SEQUENCE</scope>
    <source>
        <strain evidence="3">DSM 43998</strain>
    </source>
</reference>
<keyword evidence="2" id="KW-1133">Transmembrane helix</keyword>
<name>A0ABX8S7I9_9ACTN</name>
<feature type="region of interest" description="Disordered" evidence="1">
    <location>
        <begin position="513"/>
        <end position="535"/>
    </location>
</feature>
<dbReference type="PANTHER" id="PTHR34219">
    <property type="entry name" value="IRON-REGULATED INNER MEMBRANE PROTEIN-RELATED"/>
    <property type="match status" value="1"/>
</dbReference>
<dbReference type="Pfam" id="PF03929">
    <property type="entry name" value="PepSY_TM"/>
    <property type="match status" value="1"/>
</dbReference>
<protein>
    <submittedName>
        <fullName evidence="3">PepSY domain-containing protein</fullName>
    </submittedName>
</protein>
<feature type="transmembrane region" description="Helical" evidence="2">
    <location>
        <begin position="429"/>
        <end position="450"/>
    </location>
</feature>
<organism evidence="3 4">
    <name type="scientific">Skermania pinensis</name>
    <dbReference type="NCBI Taxonomy" id="39122"/>
    <lineage>
        <taxon>Bacteria</taxon>
        <taxon>Bacillati</taxon>
        <taxon>Actinomycetota</taxon>
        <taxon>Actinomycetes</taxon>
        <taxon>Mycobacteriales</taxon>
        <taxon>Gordoniaceae</taxon>
        <taxon>Skermania</taxon>
    </lineage>
</organism>
<proteinExistence type="predicted"/>
<evidence type="ECO:0000256" key="2">
    <source>
        <dbReference type="SAM" id="Phobius"/>
    </source>
</evidence>
<dbReference type="Proteomes" id="UP000887023">
    <property type="component" value="Chromosome"/>
</dbReference>
<sequence>MPRSRSSTPPVPVRDPDERVRRRASAAALRRIRRMHFWVGVFAAPVLVLLALSGLVILYSQPIDDLLDRDLFVVTEGAATVPLDQQVDVAVAHVGSAGTLEAVTPPDRPDHSTRVDFTAADAQAYPAAETDVIQVFIDPYTGEYLGRRDQLSGLVGFANQIHRMFGNDGPQISLPSLGHILDPEAYPDSTIPVGIFNLWYELAATWILVLLMTGVYLWWPRAIESAKPLFTIRWGRGGRIRWRDLHAAVGVVVSLVLIGYIVSGMTWTRYWGENWRAVVATVTPDTEIEAPSTPATVGDLDRLGRRIAWAADSDPVYASAPHATPRTLPVPVSYADVDTIAKSEGMVPGYSIYPPSTTTTHHGDPTYGSYLVINRWPQRLSEQRTLYLNQFTGETIANATADQAGALSKLTSFGIDVHMGTQFGLLNRILSTLAALGVLVLVSTGITMWWKGRRPGTAGRPTPTGARPDGSKKTSYVVAGIAVVLGLLYPVFGVSVLIVLAVEGFLARRDRARRDRARRDRARQPTPERQPAAAR</sequence>
<dbReference type="EMBL" id="CP079105">
    <property type="protein sequence ID" value="QXQ13152.1"/>
    <property type="molecule type" value="Genomic_DNA"/>
</dbReference>